<evidence type="ECO:0000256" key="5">
    <source>
        <dbReference type="ARBA" id="ARBA00022989"/>
    </source>
</evidence>
<feature type="transmembrane region" description="Helical" evidence="7">
    <location>
        <begin position="265"/>
        <end position="284"/>
    </location>
</feature>
<keyword evidence="3" id="KW-1003">Cell membrane</keyword>
<proteinExistence type="predicted"/>
<evidence type="ECO:0000256" key="3">
    <source>
        <dbReference type="ARBA" id="ARBA00022475"/>
    </source>
</evidence>
<name>A0ABY4EJD3_9BACI</name>
<evidence type="ECO:0000259" key="8">
    <source>
        <dbReference type="PROSITE" id="PS50850"/>
    </source>
</evidence>
<reference evidence="9 10" key="1">
    <citation type="submission" date="2022-04" db="EMBL/GenBank/DDBJ databases">
        <title>Halobacillus sp. isolated from saltern.</title>
        <authorList>
            <person name="Won M."/>
            <person name="Lee C.-M."/>
            <person name="Woen H.-Y."/>
            <person name="Kwon S.-W."/>
        </authorList>
    </citation>
    <scope>NUCLEOTIDE SEQUENCE [LARGE SCALE GENOMIC DNA]</scope>
    <source>
        <strain evidence="9 10">SSBR10-3</strain>
    </source>
</reference>
<dbReference type="Gene3D" id="1.20.1250.20">
    <property type="entry name" value="MFS general substrate transporter like domains"/>
    <property type="match status" value="2"/>
</dbReference>
<gene>
    <name evidence="9" type="ORF">MUN89_17915</name>
</gene>
<accession>A0ABY4EJD3</accession>
<keyword evidence="4 7" id="KW-0812">Transmembrane</keyword>
<organism evidence="9 10">
    <name type="scientific">Halobacillus salinarum</name>
    <dbReference type="NCBI Taxonomy" id="2932257"/>
    <lineage>
        <taxon>Bacteria</taxon>
        <taxon>Bacillati</taxon>
        <taxon>Bacillota</taxon>
        <taxon>Bacilli</taxon>
        <taxon>Bacillales</taxon>
        <taxon>Bacillaceae</taxon>
        <taxon>Halobacillus</taxon>
    </lineage>
</organism>
<feature type="transmembrane region" description="Helical" evidence="7">
    <location>
        <begin position="71"/>
        <end position="92"/>
    </location>
</feature>
<feature type="transmembrane region" description="Helical" evidence="7">
    <location>
        <begin position="98"/>
        <end position="118"/>
    </location>
</feature>
<evidence type="ECO:0000313" key="9">
    <source>
        <dbReference type="EMBL" id="UOQ43739.1"/>
    </source>
</evidence>
<dbReference type="PANTHER" id="PTHR43124">
    <property type="entry name" value="PURINE EFFLUX PUMP PBUE"/>
    <property type="match status" value="1"/>
</dbReference>
<feature type="transmembrane region" description="Helical" evidence="7">
    <location>
        <begin position="12"/>
        <end position="29"/>
    </location>
</feature>
<feature type="transmembrane region" description="Helical" evidence="7">
    <location>
        <begin position="181"/>
        <end position="200"/>
    </location>
</feature>
<feature type="transmembrane region" description="Helical" evidence="7">
    <location>
        <begin position="139"/>
        <end position="161"/>
    </location>
</feature>
<keyword evidence="10" id="KW-1185">Reference proteome</keyword>
<keyword evidence="6 7" id="KW-0472">Membrane</keyword>
<evidence type="ECO:0000256" key="4">
    <source>
        <dbReference type="ARBA" id="ARBA00022692"/>
    </source>
</evidence>
<dbReference type="InterPro" id="IPR036259">
    <property type="entry name" value="MFS_trans_sf"/>
</dbReference>
<dbReference type="PANTHER" id="PTHR43124:SF3">
    <property type="entry name" value="CHLORAMPHENICOL EFFLUX PUMP RV0191"/>
    <property type="match status" value="1"/>
</dbReference>
<comment type="subcellular location">
    <subcellularLocation>
        <location evidence="1">Cell membrane</location>
        <topology evidence="1">Multi-pass membrane protein</topology>
    </subcellularLocation>
</comment>
<keyword evidence="5 7" id="KW-1133">Transmembrane helix</keyword>
<protein>
    <submittedName>
        <fullName evidence="9">MFS transporter</fullName>
    </submittedName>
</protein>
<dbReference type="InterPro" id="IPR011701">
    <property type="entry name" value="MFS"/>
</dbReference>
<evidence type="ECO:0000256" key="7">
    <source>
        <dbReference type="SAM" id="Phobius"/>
    </source>
</evidence>
<evidence type="ECO:0000256" key="1">
    <source>
        <dbReference type="ARBA" id="ARBA00004651"/>
    </source>
</evidence>
<evidence type="ECO:0000313" key="10">
    <source>
        <dbReference type="Proteomes" id="UP000831787"/>
    </source>
</evidence>
<feature type="transmembrane region" description="Helical" evidence="7">
    <location>
        <begin position="290"/>
        <end position="310"/>
    </location>
</feature>
<keyword evidence="2" id="KW-0813">Transport</keyword>
<dbReference type="SUPFAM" id="SSF103473">
    <property type="entry name" value="MFS general substrate transporter"/>
    <property type="match status" value="1"/>
</dbReference>
<dbReference type="Pfam" id="PF07690">
    <property type="entry name" value="MFS_1"/>
    <property type="match status" value="1"/>
</dbReference>
<dbReference type="InterPro" id="IPR020846">
    <property type="entry name" value="MFS_dom"/>
</dbReference>
<feature type="domain" description="Major facilitator superfamily (MFS) profile" evidence="8">
    <location>
        <begin position="1"/>
        <end position="317"/>
    </location>
</feature>
<dbReference type="InterPro" id="IPR050189">
    <property type="entry name" value="MFS_Efflux_Transporters"/>
</dbReference>
<sequence>MFLVSKFGPKPFILSGIFLGSVGLLTASITNNRLIFSLACIIAGMSPGLSWSPFSDSVSRHVRISLQKRSLAIISTGASLGLGAIALLYILLDGSWQTTWIIGSIVGFLLMIWAKYYIPADHIIKNSHSVNHKLGLLKLINSNTISLFMACILFGITQATYWTYAADFVQQLFSFNNSNAIFYLITGTGGLAGLFAGDLIRLFGFKRSLSITILVYGFSIFVLFYSHSWIFICISGFLFGVTFMLYGAYLPIWSSEVFKHYPAKGFSSSILVMTVGTIIGPAFLGSTINFIGYKWIFLISSILALVKLFFIPKTIEN</sequence>
<dbReference type="PROSITE" id="PS50850">
    <property type="entry name" value="MFS"/>
    <property type="match status" value="1"/>
</dbReference>
<feature type="transmembrane region" description="Helical" evidence="7">
    <location>
        <begin position="207"/>
        <end position="223"/>
    </location>
</feature>
<evidence type="ECO:0000256" key="2">
    <source>
        <dbReference type="ARBA" id="ARBA00022448"/>
    </source>
</evidence>
<feature type="transmembrane region" description="Helical" evidence="7">
    <location>
        <begin position="229"/>
        <end position="253"/>
    </location>
</feature>
<dbReference type="EMBL" id="CP095073">
    <property type="protein sequence ID" value="UOQ43739.1"/>
    <property type="molecule type" value="Genomic_DNA"/>
</dbReference>
<evidence type="ECO:0000256" key="6">
    <source>
        <dbReference type="ARBA" id="ARBA00023136"/>
    </source>
</evidence>
<dbReference type="Proteomes" id="UP000831787">
    <property type="component" value="Chromosome"/>
</dbReference>